<feature type="non-terminal residue" evidence="1">
    <location>
        <position position="1"/>
    </location>
</feature>
<organism evidence="1">
    <name type="scientific">uncultured Friedmanniella sp</name>
    <dbReference type="NCBI Taxonomy" id="335381"/>
    <lineage>
        <taxon>Bacteria</taxon>
        <taxon>Bacillati</taxon>
        <taxon>Actinomycetota</taxon>
        <taxon>Actinomycetes</taxon>
        <taxon>Propionibacteriales</taxon>
        <taxon>Nocardioidaceae</taxon>
        <taxon>Friedmanniella</taxon>
        <taxon>environmental samples</taxon>
    </lineage>
</organism>
<protein>
    <submittedName>
        <fullName evidence="1">Uncharacterized protein</fullName>
    </submittedName>
</protein>
<reference evidence="1" key="1">
    <citation type="submission" date="2020-02" db="EMBL/GenBank/DDBJ databases">
        <authorList>
            <person name="Meier V. D."/>
        </authorList>
    </citation>
    <scope>NUCLEOTIDE SEQUENCE</scope>
    <source>
        <strain evidence="1">AVDCRST_MAG61</strain>
    </source>
</reference>
<dbReference type="AlphaFoldDB" id="A0A6J4KL85"/>
<sequence>CLSVPAGWPVGAGPGSSETAPAPTPTVRPVATCGWFRSHWRPGLPPGSAPVRCRGRPGRSAQVCCWAVCCSPECCSPGWWAGADAVRAAWARGWWPPCWSPWWWGWSGRCTRTGCARARWPSWLGSRPWSPPRWSCAETPRCCGRRRLGRRCCWRMRGWRESLVGAVVGGYAPRS</sequence>
<evidence type="ECO:0000313" key="1">
    <source>
        <dbReference type="EMBL" id="CAA9308746.1"/>
    </source>
</evidence>
<dbReference type="EMBL" id="CADCTT010000218">
    <property type="protein sequence ID" value="CAA9308746.1"/>
    <property type="molecule type" value="Genomic_DNA"/>
</dbReference>
<proteinExistence type="predicted"/>
<feature type="non-terminal residue" evidence="1">
    <location>
        <position position="175"/>
    </location>
</feature>
<name>A0A6J4KL85_9ACTN</name>
<accession>A0A6J4KL85</accession>
<gene>
    <name evidence="1" type="ORF">AVDCRST_MAG61-1560</name>
</gene>